<organism evidence="1">
    <name type="scientific">Tanacetum cinerariifolium</name>
    <name type="common">Dalmatian daisy</name>
    <name type="synonym">Chrysanthemum cinerariifolium</name>
    <dbReference type="NCBI Taxonomy" id="118510"/>
    <lineage>
        <taxon>Eukaryota</taxon>
        <taxon>Viridiplantae</taxon>
        <taxon>Streptophyta</taxon>
        <taxon>Embryophyta</taxon>
        <taxon>Tracheophyta</taxon>
        <taxon>Spermatophyta</taxon>
        <taxon>Magnoliopsida</taxon>
        <taxon>eudicotyledons</taxon>
        <taxon>Gunneridae</taxon>
        <taxon>Pentapetalae</taxon>
        <taxon>asterids</taxon>
        <taxon>campanulids</taxon>
        <taxon>Asterales</taxon>
        <taxon>Asteraceae</taxon>
        <taxon>Asteroideae</taxon>
        <taxon>Anthemideae</taxon>
        <taxon>Anthemidinae</taxon>
        <taxon>Tanacetum</taxon>
    </lineage>
</organism>
<sequence>MGLWYTKDYGFDLTRFSDVDYVGCRDSFKSTFDGTQFLGKKLELTRLMGKDKAKGLKKKGSRSLKSSSSMNDKALARLMVSSLAMHNERVMEMKKEECLAFLEIRMREVEIRDRELAMQEYKQLQKDIMFYFKPYDHLNGMHVGRWKK</sequence>
<accession>A0A6L2JNE1</accession>
<comment type="caution">
    <text evidence="1">The sequence shown here is derived from an EMBL/GenBank/DDBJ whole genome shotgun (WGS) entry which is preliminary data.</text>
</comment>
<reference evidence="1" key="1">
    <citation type="journal article" date="2019" name="Sci. Rep.">
        <title>Draft genome of Tanacetum cinerariifolium, the natural source of mosquito coil.</title>
        <authorList>
            <person name="Yamashiro T."/>
            <person name="Shiraishi A."/>
            <person name="Satake H."/>
            <person name="Nakayama K."/>
        </authorList>
    </citation>
    <scope>NUCLEOTIDE SEQUENCE</scope>
</reference>
<dbReference type="AlphaFoldDB" id="A0A6L2JNE1"/>
<gene>
    <name evidence="1" type="ORF">Tci_010167</name>
</gene>
<dbReference type="EMBL" id="BKCJ010001022">
    <property type="protein sequence ID" value="GEU38189.1"/>
    <property type="molecule type" value="Genomic_DNA"/>
</dbReference>
<proteinExistence type="predicted"/>
<evidence type="ECO:0000313" key="1">
    <source>
        <dbReference type="EMBL" id="GEU38189.1"/>
    </source>
</evidence>
<protein>
    <submittedName>
        <fullName evidence="1">Uncharacterized mitochondrial protein AtMg00810-like</fullName>
    </submittedName>
</protein>
<name>A0A6L2JNE1_TANCI</name>